<feature type="region of interest" description="Disordered" evidence="4">
    <location>
        <begin position="70"/>
        <end position="98"/>
    </location>
</feature>
<feature type="compositionally biased region" description="Polar residues" evidence="4">
    <location>
        <begin position="152"/>
        <end position="163"/>
    </location>
</feature>
<dbReference type="HOGENOM" id="CLU_047429_0_0_1"/>
<dbReference type="GO" id="GO:0000398">
    <property type="term" value="P:mRNA splicing, via spliceosome"/>
    <property type="evidence" value="ECO:0007669"/>
    <property type="project" value="TreeGrafter"/>
</dbReference>
<evidence type="ECO:0000313" key="5">
    <source>
        <dbReference type="EMBL" id="KIW49473.1"/>
    </source>
</evidence>
<dbReference type="PANTHER" id="PTHR13486">
    <property type="entry name" value="TELOMERE LENGTH AND SILENCING PROTEIN 1 TLS1 FAMILY MEMBER"/>
    <property type="match status" value="1"/>
</dbReference>
<comment type="subcellular location">
    <subcellularLocation>
        <location evidence="1">Nucleus</location>
    </subcellularLocation>
</comment>
<feature type="compositionally biased region" description="Basic and acidic residues" evidence="4">
    <location>
        <begin position="244"/>
        <end position="280"/>
    </location>
</feature>
<dbReference type="OrthoDB" id="5627at2759"/>
<evidence type="ECO:0000256" key="2">
    <source>
        <dbReference type="ARBA" id="ARBA00007643"/>
    </source>
</evidence>
<keyword evidence="3" id="KW-0539">Nucleus</keyword>
<reference evidence="5 6" key="1">
    <citation type="submission" date="2015-01" db="EMBL/GenBank/DDBJ databases">
        <title>The Genome Sequence of Exophiala xenobiotica CBS118157.</title>
        <authorList>
            <consortium name="The Broad Institute Genomics Platform"/>
            <person name="Cuomo C."/>
            <person name="de Hoog S."/>
            <person name="Gorbushina A."/>
            <person name="Stielow B."/>
            <person name="Teixiera M."/>
            <person name="Abouelleil A."/>
            <person name="Chapman S.B."/>
            <person name="Priest M."/>
            <person name="Young S.K."/>
            <person name="Wortman J."/>
            <person name="Nusbaum C."/>
            <person name="Birren B."/>
        </authorList>
    </citation>
    <scope>NUCLEOTIDE SEQUENCE [LARGE SCALE GENOMIC DNA]</scope>
    <source>
        <strain evidence="5 6">CBS 118157</strain>
    </source>
</reference>
<name>A0A0D2E217_9EURO</name>
<dbReference type="GeneID" id="25333055"/>
<dbReference type="EMBL" id="KN847323">
    <property type="protein sequence ID" value="KIW49473.1"/>
    <property type="molecule type" value="Genomic_DNA"/>
</dbReference>
<dbReference type="PANTHER" id="PTHR13486:SF2">
    <property type="entry name" value="SPLICING FACTOR C9ORF78"/>
    <property type="match status" value="1"/>
</dbReference>
<protein>
    <submittedName>
        <fullName evidence="5">Uncharacterized protein</fullName>
    </submittedName>
</protein>
<gene>
    <name evidence="5" type="ORF">PV05_11147</name>
</gene>
<feature type="compositionally biased region" description="Basic and acidic residues" evidence="4">
    <location>
        <begin position="293"/>
        <end position="314"/>
    </location>
</feature>
<feature type="region of interest" description="Disordered" evidence="4">
    <location>
        <begin position="1"/>
        <end position="55"/>
    </location>
</feature>
<dbReference type="RefSeq" id="XP_013310057.1">
    <property type="nucleotide sequence ID" value="XM_013454603.1"/>
</dbReference>
<feature type="compositionally biased region" description="Polar residues" evidence="4">
    <location>
        <begin position="75"/>
        <end position="97"/>
    </location>
</feature>
<evidence type="ECO:0000313" key="6">
    <source>
        <dbReference type="Proteomes" id="UP000054342"/>
    </source>
</evidence>
<keyword evidence="6" id="KW-1185">Reference proteome</keyword>
<dbReference type="InterPro" id="IPR010756">
    <property type="entry name" value="Tls1-like"/>
</dbReference>
<sequence length="358" mass="39104">MEEIAVFRSAKRRKVARPRLADSSETTNDQTSATATAEGPATEVNENKNNGDEIDLSDLIRARKNYRRPVGGVHFSTTKGAPGNGQDNGSSMVSNADQGPVKPIDISGRFVSSTGQVVNVDQHMVAFVDSEMAKKRTLVAHTPEDSQRQHQHGTQSTPETPQGSVAAPPKSPAQIDQSSNRQLSEIDLGSSAHQRNLARTQAALERAKAGLPPVEDEPKPPRPRRPRLGRDGKPMKPRPRKRRNSDDAARDALVEQLMRENKLDIYDGKELLGRTERQAEAESGEEYSDDSGADERMAEQFRQDFMDAIAERQQKSKVSTQAKGSAAAEPRGPKLGGSRSARAKMAQMQQQSQAPGKK</sequence>
<dbReference type="Pfam" id="PF07052">
    <property type="entry name" value="Hep_59"/>
    <property type="match status" value="1"/>
</dbReference>
<dbReference type="AlphaFoldDB" id="A0A0D2E217"/>
<evidence type="ECO:0000256" key="1">
    <source>
        <dbReference type="ARBA" id="ARBA00004123"/>
    </source>
</evidence>
<organism evidence="5 6">
    <name type="scientific">Exophiala xenobiotica</name>
    <dbReference type="NCBI Taxonomy" id="348802"/>
    <lineage>
        <taxon>Eukaryota</taxon>
        <taxon>Fungi</taxon>
        <taxon>Dikarya</taxon>
        <taxon>Ascomycota</taxon>
        <taxon>Pezizomycotina</taxon>
        <taxon>Eurotiomycetes</taxon>
        <taxon>Chaetothyriomycetidae</taxon>
        <taxon>Chaetothyriales</taxon>
        <taxon>Herpotrichiellaceae</taxon>
        <taxon>Exophiala</taxon>
    </lineage>
</organism>
<comment type="similarity">
    <text evidence="2">Belongs to the TLS1 family.</text>
</comment>
<accession>A0A0D2E217</accession>
<evidence type="ECO:0000256" key="3">
    <source>
        <dbReference type="ARBA" id="ARBA00023242"/>
    </source>
</evidence>
<proteinExistence type="inferred from homology"/>
<feature type="compositionally biased region" description="Polar residues" evidence="4">
    <location>
        <begin position="23"/>
        <end position="35"/>
    </location>
</feature>
<dbReference type="GO" id="GO:0005681">
    <property type="term" value="C:spliceosomal complex"/>
    <property type="evidence" value="ECO:0007669"/>
    <property type="project" value="TreeGrafter"/>
</dbReference>
<feature type="region of interest" description="Disordered" evidence="4">
    <location>
        <begin position="140"/>
        <end position="358"/>
    </location>
</feature>
<evidence type="ECO:0000256" key="4">
    <source>
        <dbReference type="SAM" id="MobiDB-lite"/>
    </source>
</evidence>
<feature type="compositionally biased region" description="Polar residues" evidence="4">
    <location>
        <begin position="174"/>
        <end position="183"/>
    </location>
</feature>
<feature type="compositionally biased region" description="Acidic residues" evidence="4">
    <location>
        <begin position="282"/>
        <end position="292"/>
    </location>
</feature>
<feature type="compositionally biased region" description="Low complexity" evidence="4">
    <location>
        <begin position="339"/>
        <end position="358"/>
    </location>
</feature>
<dbReference type="Proteomes" id="UP000054342">
    <property type="component" value="Unassembled WGS sequence"/>
</dbReference>